<dbReference type="OrthoDB" id="2875925at2"/>
<accession>A0A0A8XCJ9</accession>
<protein>
    <submittedName>
        <fullName evidence="1">Uncharacterized protein</fullName>
    </submittedName>
</protein>
<dbReference type="AlphaFoldDB" id="A0A0A8XCJ9"/>
<comment type="caution">
    <text evidence="1">The sequence shown here is derived from an EMBL/GenBank/DDBJ whole genome shotgun (WGS) entry which is preliminary data.</text>
</comment>
<organism evidence="1 2">
    <name type="scientific">Mesobacillus selenatarsenatis (strain DSM 18680 / JCM 14380 / FERM P-15431 / SF-1)</name>
    <dbReference type="NCBI Taxonomy" id="1321606"/>
    <lineage>
        <taxon>Bacteria</taxon>
        <taxon>Bacillati</taxon>
        <taxon>Bacillota</taxon>
        <taxon>Bacilli</taxon>
        <taxon>Bacillales</taxon>
        <taxon>Bacillaceae</taxon>
        <taxon>Mesobacillus</taxon>
    </lineage>
</organism>
<reference evidence="1 2" key="1">
    <citation type="submission" date="2013-06" db="EMBL/GenBank/DDBJ databases">
        <title>Whole genome shotgun sequence of Bacillus selenatarsenatis SF-1.</title>
        <authorList>
            <person name="Kuroda M."/>
            <person name="Sei K."/>
            <person name="Yamashita M."/>
            <person name="Ike M."/>
        </authorList>
    </citation>
    <scope>NUCLEOTIDE SEQUENCE [LARGE SCALE GENOMIC DNA]</scope>
    <source>
        <strain evidence="1 2">SF-1</strain>
    </source>
</reference>
<dbReference type="RefSeq" id="WP_041968316.1">
    <property type="nucleotide sequence ID" value="NZ_BASE01000138.1"/>
</dbReference>
<sequence length="99" mass="11424">MSGLSRVELELVRENVHVEVIHELLVKGCWIEDHDHRCIVSQGQIEFSGGFHDSYFKINLKPNELIIESDSPWELEVLAEELKEIAVKKAIILNNIYIL</sequence>
<dbReference type="EMBL" id="BASE01000138">
    <property type="protein sequence ID" value="GAM16747.1"/>
    <property type="molecule type" value="Genomic_DNA"/>
</dbReference>
<evidence type="ECO:0000313" key="1">
    <source>
        <dbReference type="EMBL" id="GAM16747.1"/>
    </source>
</evidence>
<proteinExistence type="predicted"/>
<evidence type="ECO:0000313" key="2">
    <source>
        <dbReference type="Proteomes" id="UP000031014"/>
    </source>
</evidence>
<keyword evidence="2" id="KW-1185">Reference proteome</keyword>
<name>A0A0A8XCJ9_MESS1</name>
<gene>
    <name evidence="1" type="ORF">SAMD00020551_4977</name>
</gene>
<dbReference type="Proteomes" id="UP000031014">
    <property type="component" value="Unassembled WGS sequence"/>
</dbReference>
<dbReference type="STRING" id="1321606.SAMD00020551_4977"/>